<keyword evidence="11" id="KW-1185">Reference proteome</keyword>
<evidence type="ECO:0000256" key="3">
    <source>
        <dbReference type="ARBA" id="ARBA00022475"/>
    </source>
</evidence>
<dbReference type="PANTHER" id="PTHR30012:SF0">
    <property type="entry name" value="TYPE II SECRETION SYSTEM PROTEIN F-RELATED"/>
    <property type="match status" value="1"/>
</dbReference>
<evidence type="ECO:0000313" key="10">
    <source>
        <dbReference type="EMBL" id="MDP4300541.1"/>
    </source>
</evidence>
<evidence type="ECO:0000259" key="9">
    <source>
        <dbReference type="Pfam" id="PF00482"/>
    </source>
</evidence>
<dbReference type="Gene3D" id="1.20.81.30">
    <property type="entry name" value="Type II secretion system (T2SS), domain F"/>
    <property type="match status" value="2"/>
</dbReference>
<evidence type="ECO:0000256" key="6">
    <source>
        <dbReference type="ARBA" id="ARBA00023136"/>
    </source>
</evidence>
<feature type="transmembrane region" description="Helical" evidence="8">
    <location>
        <begin position="361"/>
        <end position="381"/>
    </location>
</feature>
<feature type="compositionally biased region" description="Low complexity" evidence="7">
    <location>
        <begin position="10"/>
        <end position="33"/>
    </location>
</feature>
<dbReference type="InterPro" id="IPR003004">
    <property type="entry name" value="GspF/PilC"/>
</dbReference>
<keyword evidence="6 8" id="KW-0472">Membrane</keyword>
<feature type="region of interest" description="Disordered" evidence="7">
    <location>
        <begin position="1"/>
        <end position="34"/>
    </location>
</feature>
<name>A0ABT9G231_LEPDI</name>
<dbReference type="EMBL" id="JAUZEE010000003">
    <property type="protein sequence ID" value="MDP4300541.1"/>
    <property type="molecule type" value="Genomic_DNA"/>
</dbReference>
<evidence type="ECO:0000256" key="7">
    <source>
        <dbReference type="SAM" id="MobiDB-lite"/>
    </source>
</evidence>
<comment type="similarity">
    <text evidence="2">Belongs to the GSP F family.</text>
</comment>
<proteinExistence type="inferred from homology"/>
<comment type="caution">
    <text evidence="10">The sequence shown here is derived from an EMBL/GenBank/DDBJ whole genome shotgun (WGS) entry which is preliminary data.</text>
</comment>
<gene>
    <name evidence="10" type="ORF">Q8X39_07830</name>
</gene>
<feature type="transmembrane region" description="Helical" evidence="8">
    <location>
        <begin position="148"/>
        <end position="174"/>
    </location>
</feature>
<accession>A0ABT9G231</accession>
<evidence type="ECO:0000256" key="2">
    <source>
        <dbReference type="ARBA" id="ARBA00005745"/>
    </source>
</evidence>
<sequence length="389" mass="40787">MNAPLPTSNPRAPTAAKPAARPAGAPLPAPRVANPRGSLIGAGLKESRLDEEQFAHDLALMLRSGLSLIESLRTVAERQSGGAAQAMNRLLEALRQGETLSTALQASGQFSTAMLACVKASELTGDLGDALTRYAANATRLRQLRGKLISACVYPALLVTVASLVVLFLLMYVVPRFALVLEGAARDMSPLSRLLIDVGMALSAVQGPLLAAMVASVGLLVWVLLRAARAGRLGSMMMNAASRLPWLRGLVRTYGQAQLSRTGAMLVRSGVPALKALGMCRGLLSAADQPRLDRALAAATGGAPLAPSLHDSGLVDNLGLRVLRVAEQTGALDVALDRLADVHDAVVERALERLGRVIEPVLMLFIGGVVGGIVVLMYLPIFQLAASIR</sequence>
<evidence type="ECO:0000256" key="1">
    <source>
        <dbReference type="ARBA" id="ARBA00004651"/>
    </source>
</evidence>
<dbReference type="InterPro" id="IPR042094">
    <property type="entry name" value="T2SS_GspF_sf"/>
</dbReference>
<feature type="transmembrane region" description="Helical" evidence="8">
    <location>
        <begin position="194"/>
        <end position="225"/>
    </location>
</feature>
<organism evidence="10 11">
    <name type="scientific">Leptothrix discophora</name>
    <dbReference type="NCBI Taxonomy" id="89"/>
    <lineage>
        <taxon>Bacteria</taxon>
        <taxon>Pseudomonadati</taxon>
        <taxon>Pseudomonadota</taxon>
        <taxon>Betaproteobacteria</taxon>
        <taxon>Burkholderiales</taxon>
        <taxon>Sphaerotilaceae</taxon>
        <taxon>Leptothrix</taxon>
    </lineage>
</organism>
<feature type="domain" description="Type II secretion system protein GspF" evidence="9">
    <location>
        <begin position="261"/>
        <end position="380"/>
    </location>
</feature>
<evidence type="ECO:0000256" key="8">
    <source>
        <dbReference type="SAM" id="Phobius"/>
    </source>
</evidence>
<keyword evidence="3" id="KW-1003">Cell membrane</keyword>
<evidence type="ECO:0000256" key="5">
    <source>
        <dbReference type="ARBA" id="ARBA00022989"/>
    </source>
</evidence>
<comment type="subcellular location">
    <subcellularLocation>
        <location evidence="1">Cell membrane</location>
        <topology evidence="1">Multi-pass membrane protein</topology>
    </subcellularLocation>
</comment>
<evidence type="ECO:0000256" key="4">
    <source>
        <dbReference type="ARBA" id="ARBA00022692"/>
    </source>
</evidence>
<dbReference type="Pfam" id="PF00482">
    <property type="entry name" value="T2SSF"/>
    <property type="match status" value="2"/>
</dbReference>
<dbReference type="Proteomes" id="UP001235760">
    <property type="component" value="Unassembled WGS sequence"/>
</dbReference>
<keyword evidence="5 8" id="KW-1133">Transmembrane helix</keyword>
<reference evidence="10 11" key="1">
    <citation type="submission" date="2023-08" db="EMBL/GenBank/DDBJ databases">
        <authorList>
            <person name="Roldan D.M."/>
            <person name="Menes R.J."/>
        </authorList>
    </citation>
    <scope>NUCLEOTIDE SEQUENCE [LARGE SCALE GENOMIC DNA]</scope>
    <source>
        <strain evidence="10 11">CCM 2812</strain>
    </source>
</reference>
<dbReference type="PANTHER" id="PTHR30012">
    <property type="entry name" value="GENERAL SECRETION PATHWAY PROTEIN"/>
    <property type="match status" value="1"/>
</dbReference>
<dbReference type="PRINTS" id="PR00812">
    <property type="entry name" value="BCTERIALGSPF"/>
</dbReference>
<feature type="domain" description="Type II secretion system protein GspF" evidence="9">
    <location>
        <begin position="54"/>
        <end position="175"/>
    </location>
</feature>
<dbReference type="RefSeq" id="WP_305749091.1">
    <property type="nucleotide sequence ID" value="NZ_JAUZEE010000003.1"/>
</dbReference>
<dbReference type="InterPro" id="IPR018076">
    <property type="entry name" value="T2SS_GspF_dom"/>
</dbReference>
<evidence type="ECO:0000313" key="11">
    <source>
        <dbReference type="Proteomes" id="UP001235760"/>
    </source>
</evidence>
<protein>
    <submittedName>
        <fullName evidence="10">Type II secretion system F family protein</fullName>
    </submittedName>
</protein>
<keyword evidence="4 8" id="KW-0812">Transmembrane</keyword>